<dbReference type="eggNOG" id="COG2202">
    <property type="taxonomic scope" value="Bacteria"/>
</dbReference>
<dbReference type="KEGG" id="mic:Mic7113_6173"/>
<dbReference type="InterPro" id="IPR019734">
    <property type="entry name" value="TPR_rpt"/>
</dbReference>
<keyword evidence="2" id="KW-0802">TPR repeat</keyword>
<comment type="similarity">
    <text evidence="1">Belongs to the adenylyl cyclase class-3 family.</text>
</comment>
<protein>
    <submittedName>
        <fullName evidence="8">PAS domain S-box</fullName>
    </submittedName>
</protein>
<dbReference type="InterPro" id="IPR013656">
    <property type="entry name" value="PAS_4"/>
</dbReference>
<feature type="domain" description="PAC" evidence="6">
    <location>
        <begin position="538"/>
        <end position="590"/>
    </location>
</feature>
<dbReference type="Pfam" id="PF05226">
    <property type="entry name" value="CHASE2"/>
    <property type="match status" value="1"/>
</dbReference>
<accession>K9WMX7</accession>
<dbReference type="eggNOG" id="COG2114">
    <property type="taxonomic scope" value="Bacteria"/>
</dbReference>
<feature type="domain" description="PAC" evidence="6">
    <location>
        <begin position="666"/>
        <end position="718"/>
    </location>
</feature>
<dbReference type="OrthoDB" id="337251at2"/>
<dbReference type="GO" id="GO:0006171">
    <property type="term" value="P:cAMP biosynthetic process"/>
    <property type="evidence" value="ECO:0007669"/>
    <property type="project" value="TreeGrafter"/>
</dbReference>
<name>K9WMX7_9CYAN</name>
<feature type="domain" description="PAS" evidence="5">
    <location>
        <begin position="459"/>
        <end position="495"/>
    </location>
</feature>
<dbReference type="Gene3D" id="3.30.70.1230">
    <property type="entry name" value="Nucleotide cyclase"/>
    <property type="match status" value="1"/>
</dbReference>
<dbReference type="Pfam" id="PF00211">
    <property type="entry name" value="Guanylate_cyc"/>
    <property type="match status" value="1"/>
</dbReference>
<evidence type="ECO:0000259" key="7">
    <source>
        <dbReference type="PROSITE" id="PS50125"/>
    </source>
</evidence>
<keyword evidence="4" id="KW-0812">Transmembrane</keyword>
<dbReference type="eggNOG" id="COG4252">
    <property type="taxonomic scope" value="Bacteria"/>
</dbReference>
<evidence type="ECO:0000313" key="8">
    <source>
        <dbReference type="EMBL" id="AFZ21765.1"/>
    </source>
</evidence>
<dbReference type="InterPro" id="IPR029787">
    <property type="entry name" value="Nucleotide_cyclase"/>
</dbReference>
<dbReference type="CDD" id="cd00130">
    <property type="entry name" value="PAS"/>
    <property type="match status" value="2"/>
</dbReference>
<feature type="transmembrane region" description="Helical" evidence="4">
    <location>
        <begin position="397"/>
        <end position="418"/>
    </location>
</feature>
<dbReference type="SUPFAM" id="SSF55785">
    <property type="entry name" value="PYP-like sensor domain (PAS domain)"/>
    <property type="match status" value="2"/>
</dbReference>
<evidence type="ECO:0000313" key="9">
    <source>
        <dbReference type="Proteomes" id="UP000010471"/>
    </source>
</evidence>
<dbReference type="InterPro" id="IPR000700">
    <property type="entry name" value="PAS-assoc_C"/>
</dbReference>
<dbReference type="HOGENOM" id="CLU_000445_85_1_3"/>
<dbReference type="CDD" id="cd07302">
    <property type="entry name" value="CHD"/>
    <property type="match status" value="1"/>
</dbReference>
<evidence type="ECO:0000259" key="5">
    <source>
        <dbReference type="PROSITE" id="PS50112"/>
    </source>
</evidence>
<feature type="domain" description="PAS" evidence="5">
    <location>
        <begin position="591"/>
        <end position="632"/>
    </location>
</feature>
<dbReference type="SMART" id="SM01080">
    <property type="entry name" value="CHASE2"/>
    <property type="match status" value="1"/>
</dbReference>
<dbReference type="Pfam" id="PF08448">
    <property type="entry name" value="PAS_4"/>
    <property type="match status" value="1"/>
</dbReference>
<dbReference type="Pfam" id="PF13426">
    <property type="entry name" value="PAS_9"/>
    <property type="match status" value="1"/>
</dbReference>
<dbReference type="eggNOG" id="COG5002">
    <property type="taxonomic scope" value="Bacteria"/>
</dbReference>
<dbReference type="PANTHER" id="PTHR43081:SF1">
    <property type="entry name" value="ADENYLATE CYCLASE, TERMINAL-DIFFERENTIATION SPECIFIC"/>
    <property type="match status" value="1"/>
</dbReference>
<dbReference type="Gene3D" id="3.30.450.20">
    <property type="entry name" value="PAS domain"/>
    <property type="match status" value="2"/>
</dbReference>
<organism evidence="8 9">
    <name type="scientific">Allocoleopsis franciscana PCC 7113</name>
    <dbReference type="NCBI Taxonomy" id="1173027"/>
    <lineage>
        <taxon>Bacteria</taxon>
        <taxon>Bacillati</taxon>
        <taxon>Cyanobacteriota</taxon>
        <taxon>Cyanophyceae</taxon>
        <taxon>Coleofasciculales</taxon>
        <taxon>Coleofasciculaceae</taxon>
        <taxon>Allocoleopsis</taxon>
        <taxon>Allocoleopsis franciscana</taxon>
    </lineage>
</organism>
<dbReference type="SMART" id="SM00044">
    <property type="entry name" value="CYCc"/>
    <property type="match status" value="1"/>
</dbReference>
<dbReference type="InterPro" id="IPR001610">
    <property type="entry name" value="PAC"/>
</dbReference>
<keyword evidence="9" id="KW-1185">Reference proteome</keyword>
<dbReference type="PATRIC" id="fig|1173027.3.peg.6830"/>
<dbReference type="InterPro" id="IPR007890">
    <property type="entry name" value="CHASE2"/>
</dbReference>
<reference evidence="8 9" key="1">
    <citation type="submission" date="2012-06" db="EMBL/GenBank/DDBJ databases">
        <title>Finished chromosome of genome of Microcoleus sp. PCC 7113.</title>
        <authorList>
            <consortium name="US DOE Joint Genome Institute"/>
            <person name="Gugger M."/>
            <person name="Coursin T."/>
            <person name="Rippka R."/>
            <person name="Tandeau De Marsac N."/>
            <person name="Huntemann M."/>
            <person name="Wei C.-L."/>
            <person name="Han J."/>
            <person name="Detter J.C."/>
            <person name="Han C."/>
            <person name="Tapia R."/>
            <person name="Chen A."/>
            <person name="Kyrpides N."/>
            <person name="Mavromatis K."/>
            <person name="Markowitz V."/>
            <person name="Szeto E."/>
            <person name="Ivanova N."/>
            <person name="Pagani I."/>
            <person name="Pati A."/>
            <person name="Goodwin L."/>
            <person name="Nordberg H.P."/>
            <person name="Cantor M.N."/>
            <person name="Hua S.X."/>
            <person name="Woyke T."/>
            <person name="Kerfeld C.A."/>
        </authorList>
    </citation>
    <scope>NUCLEOTIDE SEQUENCE [LARGE SCALE GENOMIC DNA]</scope>
    <source>
        <strain evidence="8 9">PCC 7113</strain>
    </source>
</reference>
<dbReference type="PROSITE" id="PS50113">
    <property type="entry name" value="PAC"/>
    <property type="match status" value="2"/>
</dbReference>
<sequence length="1003" mass="112748">MWLKLRQRIWKWRGVLITAPTVAGVIIAASSTGLFQLLEWVTHDQLVRLRPKEAIDPRIVIVTIDESDLNKIGVGQLPDTVLARLIEKLKAQKPIAIGLDLYRNLPVEPGHQALVKVFKSTPNLIGVGKLVGETVPPPPTLSQLGQIAIADLVLDADGKVRRGLLTVTEQGKTQESLGTKLALMYLESKGVKLQVVDAKKRHYQLGQAIFKPFTGNEASYIRANSGGYQILLNYRGTQDNFRTISMTDILEDRIPQDWVRDSSAGAFAGKVVLIGAAGQSSNDFFLTPYSSRFFTFLPSSKRSPKRMPGVVIHANLTSQILSAALDGRPLIKSWTEPIEWLWILGWSFTGATVRWLLLQRSRFKNNAYHRWIILGIAILSPTGLLLTVTYVSFFGGWWIPVISPFLALVGSTIAIAGYHRVELQREKTDLELILETTTEHYDTLTTELQNQAEEAARESERRLAQFLEGVSVGVAVIDANGNPYFANQKAQELLGKGVVANTSIEQLAEVYQYFIAGTNQVYPVEKLPIVRALKGERTTADDIEIHRGDKSIPIEAWGTPIYDESGNVAYAVVAFQDITERKRAEEARRQAEEKYRSIFENALEGIFQMTPDGRYLSANPALAQLFGYDSPEELISTLTEIEHQLYVEPHRCSEFIILMQQKGAVSGFEFQAYRKDGSMIWVRQNARTVHHANGLLLYYQGFVEDITERKRSEAERVKFTNQLYQLNQANERFVPRQFLQLLNKESIIDVQLGDQVQLHMSVLFADIRNFTTLSEKMTPEENFRFINSYLSQMEPAIIENNGFIDKYIGDAIMALFSGSADDAVRAGIDMLHRLTEYNTTRTSPERLPIQIGIGINTGSLMLGTVGGPNRMDSTVISDAVNLASRMEGLTKEYGVSMLISHHTFTHLHHPVMYAFRVIDRVQVKGKSERVSVFEIFEADPPKLRESKLLTKATFEKGLFLYTRHALREATQLFEACLELAPEDKVAQIYLKRCQHRAIASLAD</sequence>
<dbReference type="PROSITE" id="PS50005">
    <property type="entry name" value="TPR"/>
    <property type="match status" value="1"/>
</dbReference>
<dbReference type="SUPFAM" id="SSF55073">
    <property type="entry name" value="Nucleotide cyclase"/>
    <property type="match status" value="1"/>
</dbReference>
<evidence type="ECO:0000256" key="2">
    <source>
        <dbReference type="PROSITE-ProRule" id="PRU00339"/>
    </source>
</evidence>
<feature type="domain" description="Guanylate cyclase" evidence="7">
    <location>
        <begin position="761"/>
        <end position="887"/>
    </location>
</feature>
<dbReference type="PANTHER" id="PTHR43081">
    <property type="entry name" value="ADENYLATE CYCLASE, TERMINAL-DIFFERENTIATION SPECIFIC-RELATED"/>
    <property type="match status" value="1"/>
</dbReference>
<dbReference type="PROSITE" id="PS50125">
    <property type="entry name" value="GUANYLATE_CYCLASE_2"/>
    <property type="match status" value="1"/>
</dbReference>
<dbReference type="InterPro" id="IPR000014">
    <property type="entry name" value="PAS"/>
</dbReference>
<evidence type="ECO:0000256" key="1">
    <source>
        <dbReference type="ARBA" id="ARBA00005381"/>
    </source>
</evidence>
<keyword evidence="4" id="KW-0472">Membrane</keyword>
<evidence type="ECO:0000259" key="6">
    <source>
        <dbReference type="PROSITE" id="PS50113"/>
    </source>
</evidence>
<dbReference type="Proteomes" id="UP000010471">
    <property type="component" value="Chromosome"/>
</dbReference>
<dbReference type="STRING" id="1173027.Mic7113_6173"/>
<dbReference type="EMBL" id="CP003630">
    <property type="protein sequence ID" value="AFZ21765.1"/>
    <property type="molecule type" value="Genomic_DNA"/>
</dbReference>
<dbReference type="SMART" id="SM00086">
    <property type="entry name" value="PAC"/>
    <property type="match status" value="2"/>
</dbReference>
<dbReference type="InterPro" id="IPR001054">
    <property type="entry name" value="A/G_cyclase"/>
</dbReference>
<dbReference type="RefSeq" id="WP_015185894.1">
    <property type="nucleotide sequence ID" value="NC_019738.1"/>
</dbReference>
<dbReference type="NCBIfam" id="TIGR00229">
    <property type="entry name" value="sensory_box"/>
    <property type="match status" value="2"/>
</dbReference>
<dbReference type="PROSITE" id="PS50112">
    <property type="entry name" value="PAS"/>
    <property type="match status" value="2"/>
</dbReference>
<evidence type="ECO:0000256" key="3">
    <source>
        <dbReference type="SAM" id="Coils"/>
    </source>
</evidence>
<proteinExistence type="inferred from homology"/>
<dbReference type="GO" id="GO:0035556">
    <property type="term" value="P:intracellular signal transduction"/>
    <property type="evidence" value="ECO:0007669"/>
    <property type="project" value="InterPro"/>
</dbReference>
<dbReference type="InterPro" id="IPR035965">
    <property type="entry name" value="PAS-like_dom_sf"/>
</dbReference>
<evidence type="ECO:0000256" key="4">
    <source>
        <dbReference type="SAM" id="Phobius"/>
    </source>
</evidence>
<keyword evidence="3" id="KW-0175">Coiled coil</keyword>
<dbReference type="SMART" id="SM00091">
    <property type="entry name" value="PAS"/>
    <property type="match status" value="2"/>
</dbReference>
<dbReference type="AlphaFoldDB" id="K9WMX7"/>
<dbReference type="GO" id="GO:0004016">
    <property type="term" value="F:adenylate cyclase activity"/>
    <property type="evidence" value="ECO:0007669"/>
    <property type="project" value="UniProtKB-ARBA"/>
</dbReference>
<keyword evidence="4" id="KW-1133">Transmembrane helix</keyword>
<gene>
    <name evidence="8" type="ORF">Mic7113_6173</name>
</gene>
<feature type="transmembrane region" description="Helical" evidence="4">
    <location>
        <begin position="370"/>
        <end position="391"/>
    </location>
</feature>
<dbReference type="InterPro" id="IPR050697">
    <property type="entry name" value="Adenylyl/Guanylyl_Cyclase_3/4"/>
</dbReference>
<feature type="coiled-coil region" evidence="3">
    <location>
        <begin position="434"/>
        <end position="461"/>
    </location>
</feature>
<feature type="transmembrane region" description="Helical" evidence="4">
    <location>
        <begin position="340"/>
        <end position="358"/>
    </location>
</feature>
<feature type="repeat" description="TPR" evidence="2">
    <location>
        <begin position="950"/>
        <end position="983"/>
    </location>
</feature>
<feature type="transmembrane region" description="Helical" evidence="4">
    <location>
        <begin position="12"/>
        <end position="38"/>
    </location>
</feature>